<evidence type="ECO:0000313" key="2">
    <source>
        <dbReference type="Proteomes" id="UP000824120"/>
    </source>
</evidence>
<evidence type="ECO:0000313" key="1">
    <source>
        <dbReference type="EMBL" id="KAG5619267.1"/>
    </source>
</evidence>
<sequence>MMHSKKLWCTAKAIDRGCDIEEGKRRYSFERTNCNRISGEMAEFSELVNDVVRFDPPLFGGSYALRRGENHRSASRIGSRRIQGQSQRKEMVGSSKTFMIMVDTVEGKKWEHVLNADKYNLPVSEGKTDCALSWELTQQTPKAQTLMLLKFPTLSLVDCGKNKLMILFRLCHFSNRNPQDSSINDLEVMSKLIQGFQLLMGTGQRFCSSKISFKLQTSFDKFPGANFMLRLHITYGKGERGIPGNSLKFKTHCQQKQRVYLLGRANLVQITSPVLFASYCIGAGFYPVRTQRVAAAADSQIEKIERCDRISYLMELEKAGCDRTSRRRGASGSGSAAVQNCLCRNILGYFSDESARENKSKLYIP</sequence>
<dbReference type="EMBL" id="JACXVP010000003">
    <property type="protein sequence ID" value="KAG5619267.1"/>
    <property type="molecule type" value="Genomic_DNA"/>
</dbReference>
<gene>
    <name evidence="1" type="ORF">H5410_019091</name>
</gene>
<protein>
    <submittedName>
        <fullName evidence="1">Uncharacterized protein</fullName>
    </submittedName>
</protein>
<reference evidence="1 2" key="1">
    <citation type="submission" date="2020-09" db="EMBL/GenBank/DDBJ databases">
        <title>De no assembly of potato wild relative species, Solanum commersonii.</title>
        <authorList>
            <person name="Cho K."/>
        </authorList>
    </citation>
    <scope>NUCLEOTIDE SEQUENCE [LARGE SCALE GENOMIC DNA]</scope>
    <source>
        <strain evidence="1">LZ3.2</strain>
        <tissue evidence="1">Leaf</tissue>
    </source>
</reference>
<keyword evidence="2" id="KW-1185">Reference proteome</keyword>
<proteinExistence type="predicted"/>
<organism evidence="1 2">
    <name type="scientific">Solanum commersonii</name>
    <name type="common">Commerson's wild potato</name>
    <name type="synonym">Commerson's nightshade</name>
    <dbReference type="NCBI Taxonomy" id="4109"/>
    <lineage>
        <taxon>Eukaryota</taxon>
        <taxon>Viridiplantae</taxon>
        <taxon>Streptophyta</taxon>
        <taxon>Embryophyta</taxon>
        <taxon>Tracheophyta</taxon>
        <taxon>Spermatophyta</taxon>
        <taxon>Magnoliopsida</taxon>
        <taxon>eudicotyledons</taxon>
        <taxon>Gunneridae</taxon>
        <taxon>Pentapetalae</taxon>
        <taxon>asterids</taxon>
        <taxon>lamiids</taxon>
        <taxon>Solanales</taxon>
        <taxon>Solanaceae</taxon>
        <taxon>Solanoideae</taxon>
        <taxon>Solaneae</taxon>
        <taxon>Solanum</taxon>
    </lineage>
</organism>
<comment type="caution">
    <text evidence="1">The sequence shown here is derived from an EMBL/GenBank/DDBJ whole genome shotgun (WGS) entry which is preliminary data.</text>
</comment>
<dbReference type="AlphaFoldDB" id="A0A9J6A4P4"/>
<name>A0A9J6A4P4_SOLCO</name>
<dbReference type="OrthoDB" id="786283at2759"/>
<dbReference type="Proteomes" id="UP000824120">
    <property type="component" value="Chromosome 3"/>
</dbReference>
<accession>A0A9J6A4P4</accession>